<evidence type="ECO:0000256" key="2">
    <source>
        <dbReference type="PROSITE-ProRule" id="PRU00285"/>
    </source>
</evidence>
<gene>
    <name evidence="7" type="ORF">QM012_002343</name>
</gene>
<dbReference type="InterPro" id="IPR002068">
    <property type="entry name" value="A-crystallin/Hsp20_dom"/>
</dbReference>
<feature type="domain" description="CS" evidence="6">
    <location>
        <begin position="216"/>
        <end position="331"/>
    </location>
</feature>
<dbReference type="Pfam" id="PF00011">
    <property type="entry name" value="HSP20"/>
    <property type="match status" value="1"/>
</dbReference>
<dbReference type="PROSITE" id="PS01031">
    <property type="entry name" value="SHSP"/>
    <property type="match status" value="1"/>
</dbReference>
<name>A0ABR0TBN4_AURPU</name>
<dbReference type="CDD" id="cd06464">
    <property type="entry name" value="ACD_sHsps-like"/>
    <property type="match status" value="1"/>
</dbReference>
<feature type="region of interest" description="Disordered" evidence="4">
    <location>
        <begin position="25"/>
        <end position="179"/>
    </location>
</feature>
<comment type="caution">
    <text evidence="7">The sequence shown here is derived from an EMBL/GenBank/DDBJ whole genome shotgun (WGS) entry which is preliminary data.</text>
</comment>
<dbReference type="PANTHER" id="PTHR11527">
    <property type="entry name" value="HEAT-SHOCK PROTEIN 20 FAMILY MEMBER"/>
    <property type="match status" value="1"/>
</dbReference>
<keyword evidence="8" id="KW-1185">Reference proteome</keyword>
<dbReference type="Gene3D" id="2.60.40.790">
    <property type="match status" value="1"/>
</dbReference>
<dbReference type="InterPro" id="IPR007052">
    <property type="entry name" value="CS_dom"/>
</dbReference>
<evidence type="ECO:0000313" key="7">
    <source>
        <dbReference type="EMBL" id="KAK6001853.1"/>
    </source>
</evidence>
<dbReference type="InterPro" id="IPR008978">
    <property type="entry name" value="HSP20-like_chaperone"/>
</dbReference>
<sequence length="336" mass="36849">MSNTRNMNQANNFWDFVASLQNNQGASPFAEGRGPAADFDPFGQEFWGPWAHRGRGGRHHHGPPHAGPGGHRHGGEGRRSPPPPPPEHDGSAPPAHEHRSRSSSPHTPPETPAEPHHHPGGHHRRPSPRPHGHHRGPSPHRGRGRGHSPRGGHRGGRHMPRGGHHHHPRGPPHPPAFPFDLNALAEAFAPALFGGNNPFAGNQNATETPKATNDGTFTPSIDLFSTPTSYIIHASLPGAKKPEIDVTYSNNRNSITISGVVTRPDVSETMMNCLVTDERREVGMFEREIKLEEGIKIDEEKIGAKLEDGVLRVVVPKIVQQEEEEEWESVRKVELE</sequence>
<accession>A0ABR0TBN4</accession>
<comment type="similarity">
    <text evidence="2 3">Belongs to the small heat shock protein (HSP20) family.</text>
</comment>
<proteinExistence type="inferred from homology"/>
<dbReference type="Proteomes" id="UP001341245">
    <property type="component" value="Unassembled WGS sequence"/>
</dbReference>
<evidence type="ECO:0000259" key="6">
    <source>
        <dbReference type="PROSITE" id="PS51203"/>
    </source>
</evidence>
<dbReference type="InterPro" id="IPR031107">
    <property type="entry name" value="Small_HSP"/>
</dbReference>
<keyword evidence="1" id="KW-0346">Stress response</keyword>
<dbReference type="EMBL" id="JASGXD010000013">
    <property type="protein sequence ID" value="KAK6001853.1"/>
    <property type="molecule type" value="Genomic_DNA"/>
</dbReference>
<evidence type="ECO:0008006" key="9">
    <source>
        <dbReference type="Google" id="ProtNLM"/>
    </source>
</evidence>
<evidence type="ECO:0000259" key="5">
    <source>
        <dbReference type="PROSITE" id="PS01031"/>
    </source>
</evidence>
<evidence type="ECO:0000256" key="1">
    <source>
        <dbReference type="ARBA" id="ARBA00023016"/>
    </source>
</evidence>
<feature type="compositionally biased region" description="Basic residues" evidence="4">
    <location>
        <begin position="52"/>
        <end position="63"/>
    </location>
</feature>
<evidence type="ECO:0000256" key="4">
    <source>
        <dbReference type="SAM" id="MobiDB-lite"/>
    </source>
</evidence>
<protein>
    <recommendedName>
        <fullName evidence="9">SHSP domain-containing protein</fullName>
    </recommendedName>
</protein>
<organism evidence="7 8">
    <name type="scientific">Aureobasidium pullulans</name>
    <name type="common">Black yeast</name>
    <name type="synonym">Pullularia pullulans</name>
    <dbReference type="NCBI Taxonomy" id="5580"/>
    <lineage>
        <taxon>Eukaryota</taxon>
        <taxon>Fungi</taxon>
        <taxon>Dikarya</taxon>
        <taxon>Ascomycota</taxon>
        <taxon>Pezizomycotina</taxon>
        <taxon>Dothideomycetes</taxon>
        <taxon>Dothideomycetidae</taxon>
        <taxon>Dothideales</taxon>
        <taxon>Saccotheciaceae</taxon>
        <taxon>Aureobasidium</taxon>
    </lineage>
</organism>
<feature type="compositionally biased region" description="Basic residues" evidence="4">
    <location>
        <begin position="118"/>
        <end position="170"/>
    </location>
</feature>
<dbReference type="PROSITE" id="PS51203">
    <property type="entry name" value="CS"/>
    <property type="match status" value="1"/>
</dbReference>
<evidence type="ECO:0000313" key="8">
    <source>
        <dbReference type="Proteomes" id="UP001341245"/>
    </source>
</evidence>
<dbReference type="SUPFAM" id="SSF49764">
    <property type="entry name" value="HSP20-like chaperones"/>
    <property type="match status" value="1"/>
</dbReference>
<evidence type="ECO:0000256" key="3">
    <source>
        <dbReference type="RuleBase" id="RU003616"/>
    </source>
</evidence>
<reference evidence="7 8" key="1">
    <citation type="submission" date="2023-11" db="EMBL/GenBank/DDBJ databases">
        <title>Draft genome sequence and annotation of the polyextremotolerant black yeast-like fungus Aureobasidium pullulans NRRL 62042.</title>
        <authorList>
            <person name="Dielentheis-Frenken M.R.E."/>
            <person name="Wibberg D."/>
            <person name="Blank L.M."/>
            <person name="Tiso T."/>
        </authorList>
    </citation>
    <scope>NUCLEOTIDE SEQUENCE [LARGE SCALE GENOMIC DNA]</scope>
    <source>
        <strain evidence="7 8">NRRL 62042</strain>
    </source>
</reference>
<feature type="domain" description="SHSP" evidence="5">
    <location>
        <begin position="212"/>
        <end position="336"/>
    </location>
</feature>